<reference evidence="1" key="2">
    <citation type="journal article" date="2015" name="Fish Shellfish Immunol.">
        <title>Early steps in the European eel (Anguilla anguilla)-Vibrio vulnificus interaction in the gills: Role of the RtxA13 toxin.</title>
        <authorList>
            <person name="Callol A."/>
            <person name="Pajuelo D."/>
            <person name="Ebbesson L."/>
            <person name="Teles M."/>
            <person name="MacKenzie S."/>
            <person name="Amaro C."/>
        </authorList>
    </citation>
    <scope>NUCLEOTIDE SEQUENCE</scope>
</reference>
<evidence type="ECO:0000313" key="1">
    <source>
        <dbReference type="EMBL" id="JAH83486.1"/>
    </source>
</evidence>
<organism evidence="1">
    <name type="scientific">Anguilla anguilla</name>
    <name type="common">European freshwater eel</name>
    <name type="synonym">Muraena anguilla</name>
    <dbReference type="NCBI Taxonomy" id="7936"/>
    <lineage>
        <taxon>Eukaryota</taxon>
        <taxon>Metazoa</taxon>
        <taxon>Chordata</taxon>
        <taxon>Craniata</taxon>
        <taxon>Vertebrata</taxon>
        <taxon>Euteleostomi</taxon>
        <taxon>Actinopterygii</taxon>
        <taxon>Neopterygii</taxon>
        <taxon>Teleostei</taxon>
        <taxon>Anguilliformes</taxon>
        <taxon>Anguillidae</taxon>
        <taxon>Anguilla</taxon>
    </lineage>
</organism>
<reference evidence="1" key="1">
    <citation type="submission" date="2014-11" db="EMBL/GenBank/DDBJ databases">
        <authorList>
            <person name="Amaro Gonzalez C."/>
        </authorList>
    </citation>
    <scope>NUCLEOTIDE SEQUENCE</scope>
</reference>
<dbReference type="EMBL" id="GBXM01025091">
    <property type="protein sequence ID" value="JAH83486.1"/>
    <property type="molecule type" value="Transcribed_RNA"/>
</dbReference>
<proteinExistence type="predicted"/>
<sequence length="45" mass="5324">MYFLCQKYTLLSTAVSPYFLVNVSKWLFLIVQVQFLCHPCPKQLL</sequence>
<protein>
    <submittedName>
        <fullName evidence="1">Uncharacterized protein</fullName>
    </submittedName>
</protein>
<accession>A0A0E9VZJ7</accession>
<dbReference type="AlphaFoldDB" id="A0A0E9VZJ7"/>
<name>A0A0E9VZJ7_ANGAN</name>